<evidence type="ECO:0000313" key="4">
    <source>
        <dbReference type="EMBL" id="ACO61380.1"/>
    </source>
</evidence>
<dbReference type="KEGG" id="mis:MICPUN_78542"/>
<reference evidence="4 5" key="1">
    <citation type="journal article" date="2009" name="Science">
        <title>Green evolution and dynamic adaptations revealed by genomes of the marine picoeukaryotes Micromonas.</title>
        <authorList>
            <person name="Worden A.Z."/>
            <person name="Lee J.H."/>
            <person name="Mock T."/>
            <person name="Rouze P."/>
            <person name="Simmons M.P."/>
            <person name="Aerts A.L."/>
            <person name="Allen A.E."/>
            <person name="Cuvelier M.L."/>
            <person name="Derelle E."/>
            <person name="Everett M.V."/>
            <person name="Foulon E."/>
            <person name="Grimwood J."/>
            <person name="Gundlach H."/>
            <person name="Henrissat B."/>
            <person name="Napoli C."/>
            <person name="McDonald S.M."/>
            <person name="Parker M.S."/>
            <person name="Rombauts S."/>
            <person name="Salamov A."/>
            <person name="Von Dassow P."/>
            <person name="Badger J.H."/>
            <person name="Coutinho P.M."/>
            <person name="Demir E."/>
            <person name="Dubchak I."/>
            <person name="Gentemann C."/>
            <person name="Eikrem W."/>
            <person name="Gready J.E."/>
            <person name="John U."/>
            <person name="Lanier W."/>
            <person name="Lindquist E.A."/>
            <person name="Lucas S."/>
            <person name="Mayer K.F."/>
            <person name="Moreau H."/>
            <person name="Not F."/>
            <person name="Otillar R."/>
            <person name="Panaud O."/>
            <person name="Pangilinan J."/>
            <person name="Paulsen I."/>
            <person name="Piegu B."/>
            <person name="Poliakov A."/>
            <person name="Robbens S."/>
            <person name="Schmutz J."/>
            <person name="Toulza E."/>
            <person name="Wyss T."/>
            <person name="Zelensky A."/>
            <person name="Zhou K."/>
            <person name="Armbrust E.V."/>
            <person name="Bhattacharya D."/>
            <person name="Goodenough U.W."/>
            <person name="Van de Peer Y."/>
            <person name="Grigoriev I.V."/>
        </authorList>
    </citation>
    <scope>NUCLEOTIDE SEQUENCE [LARGE SCALE GENOMIC DNA]</scope>
    <source>
        <strain evidence="5">RCC299 / NOUM17</strain>
    </source>
</reference>
<dbReference type="RefSeq" id="XP_002500122.1">
    <property type="nucleotide sequence ID" value="XM_002500076.1"/>
</dbReference>
<keyword evidence="3" id="KW-0862">Zinc</keyword>
<keyword evidence="2" id="KW-0479">Metal-binding</keyword>
<dbReference type="OrthoDB" id="10248838at2759"/>
<dbReference type="InterPro" id="IPR008584">
    <property type="entry name" value="CXXC_Zn-binding_euk"/>
</dbReference>
<sequence>MVLLVLYVKAELENVASITFPRNLQWCFDVKDAQSDETKEGVFLCAEDVAEVDGSKGDANFAMRFPDCKKQCTITFDEVKKLCRDTITAEDSGEFVPIMGFDCRGLEITKWQPTDGYVVKSTGGTVWEDVDLGADPDGWYEYCDKCGESVSIQELTFEFRTHKAK</sequence>
<dbReference type="Pfam" id="PF05907">
    <property type="entry name" value="CXXC_Zn-b_euk"/>
    <property type="match status" value="1"/>
</dbReference>
<comment type="similarity">
    <text evidence="1">Belongs to the UPF0587 family.</text>
</comment>
<keyword evidence="5" id="KW-1185">Reference proteome</keyword>
<organism evidence="4 5">
    <name type="scientific">Micromonas commoda (strain RCC299 / NOUM17 / CCMP2709)</name>
    <name type="common">Picoplanktonic green alga</name>
    <dbReference type="NCBI Taxonomy" id="296587"/>
    <lineage>
        <taxon>Eukaryota</taxon>
        <taxon>Viridiplantae</taxon>
        <taxon>Chlorophyta</taxon>
        <taxon>Mamiellophyceae</taxon>
        <taxon>Mamiellales</taxon>
        <taxon>Mamiellaceae</taxon>
        <taxon>Micromonas</taxon>
    </lineage>
</organism>
<dbReference type="GeneID" id="8240836"/>
<name>C1DY80_MICCC</name>
<dbReference type="OMA" id="GWFEYCE"/>
<dbReference type="AlphaFoldDB" id="C1DY80"/>
<evidence type="ECO:0000256" key="1">
    <source>
        <dbReference type="ARBA" id="ARBA00007818"/>
    </source>
</evidence>
<dbReference type="Proteomes" id="UP000002009">
    <property type="component" value="Chromosome 2"/>
</dbReference>
<dbReference type="SUPFAM" id="SSF141678">
    <property type="entry name" value="MAL13P1.257-like"/>
    <property type="match status" value="1"/>
</dbReference>
<dbReference type="eggNOG" id="KOG1296">
    <property type="taxonomic scope" value="Eukaryota"/>
</dbReference>
<dbReference type="EMBL" id="CP001323">
    <property type="protein sequence ID" value="ACO61380.1"/>
    <property type="molecule type" value="Genomic_DNA"/>
</dbReference>
<dbReference type="PANTHER" id="PTHR12857:SF0">
    <property type="entry name" value="CXXC MOTIF CONTAINING ZINC BINDING PROTEIN"/>
    <property type="match status" value="1"/>
</dbReference>
<gene>
    <name evidence="4" type="ORF">MICPUN_78542</name>
</gene>
<evidence type="ECO:0000256" key="2">
    <source>
        <dbReference type="ARBA" id="ARBA00022723"/>
    </source>
</evidence>
<dbReference type="InParanoid" id="C1DY80"/>
<protein>
    <submittedName>
        <fullName evidence="4">Uncharacterized protein</fullName>
    </submittedName>
</protein>
<dbReference type="PANTHER" id="PTHR12857">
    <property type="entry name" value="CXXC MOTIF CONTAINING ZINC BINDING PROTEIN"/>
    <property type="match status" value="1"/>
</dbReference>
<proteinExistence type="inferred from homology"/>
<evidence type="ECO:0000256" key="3">
    <source>
        <dbReference type="ARBA" id="ARBA00022833"/>
    </source>
</evidence>
<evidence type="ECO:0000313" key="5">
    <source>
        <dbReference type="Proteomes" id="UP000002009"/>
    </source>
</evidence>
<dbReference type="GO" id="GO:0008270">
    <property type="term" value="F:zinc ion binding"/>
    <property type="evidence" value="ECO:0007669"/>
    <property type="project" value="TreeGrafter"/>
</dbReference>
<accession>C1DY80</accession>